<evidence type="ECO:0000259" key="2">
    <source>
        <dbReference type="Pfam" id="PF01636"/>
    </source>
</evidence>
<protein>
    <submittedName>
        <fullName evidence="3">Phosphotransferase</fullName>
    </submittedName>
</protein>
<dbReference type="PANTHER" id="PTHR21064">
    <property type="entry name" value="AMINOGLYCOSIDE PHOSPHOTRANSFERASE DOMAIN-CONTAINING PROTEIN-RELATED"/>
    <property type="match status" value="1"/>
</dbReference>
<dbReference type="InterPro" id="IPR011009">
    <property type="entry name" value="Kinase-like_dom_sf"/>
</dbReference>
<dbReference type="SUPFAM" id="SSF56112">
    <property type="entry name" value="Protein kinase-like (PK-like)"/>
    <property type="match status" value="1"/>
</dbReference>
<keyword evidence="4" id="KW-1185">Reference proteome</keyword>
<dbReference type="Gene3D" id="3.30.200.20">
    <property type="entry name" value="Phosphorylase Kinase, domain 1"/>
    <property type="match status" value="1"/>
</dbReference>
<comment type="similarity">
    <text evidence="1">Belongs to the pseudomonas-type ThrB family.</text>
</comment>
<feature type="domain" description="Aminoglycoside phosphotransferase" evidence="2">
    <location>
        <begin position="29"/>
        <end position="280"/>
    </location>
</feature>
<dbReference type="PANTHER" id="PTHR21064:SF6">
    <property type="entry name" value="AMINOGLYCOSIDE PHOSPHOTRANSFERASE DOMAIN-CONTAINING PROTEIN"/>
    <property type="match status" value="1"/>
</dbReference>
<dbReference type="Proteomes" id="UP000467637">
    <property type="component" value="Unassembled WGS sequence"/>
</dbReference>
<comment type="caution">
    <text evidence="3">The sequence shown here is derived from an EMBL/GenBank/DDBJ whole genome shotgun (WGS) entry which is preliminary data.</text>
</comment>
<evidence type="ECO:0000313" key="3">
    <source>
        <dbReference type="EMBL" id="MVQ36797.1"/>
    </source>
</evidence>
<reference evidence="3 4" key="1">
    <citation type="submission" date="2019-12" db="EMBL/GenBank/DDBJ databases">
        <authorList>
            <person name="Huq M.A."/>
        </authorList>
    </citation>
    <scope>NUCLEOTIDE SEQUENCE [LARGE SCALE GENOMIC DNA]</scope>
    <source>
        <strain evidence="3 4">MAH-34</strain>
    </source>
</reference>
<proteinExistence type="inferred from homology"/>
<evidence type="ECO:0000313" key="4">
    <source>
        <dbReference type="Proteomes" id="UP000467637"/>
    </source>
</evidence>
<accession>A0ABW9U9I8</accession>
<organism evidence="3 4">
    <name type="scientific">Paenibacillus anseongense</name>
    <dbReference type="NCBI Taxonomy" id="2682845"/>
    <lineage>
        <taxon>Bacteria</taxon>
        <taxon>Bacillati</taxon>
        <taxon>Bacillota</taxon>
        <taxon>Bacilli</taxon>
        <taxon>Bacillales</taxon>
        <taxon>Paenibacillaceae</taxon>
        <taxon>Paenibacillus</taxon>
    </lineage>
</organism>
<dbReference type="InterPro" id="IPR002575">
    <property type="entry name" value="Aminoglycoside_PTrfase"/>
</dbReference>
<gene>
    <name evidence="3" type="ORF">GON05_19480</name>
</gene>
<dbReference type="EMBL" id="WSEM01000016">
    <property type="protein sequence ID" value="MVQ36797.1"/>
    <property type="molecule type" value="Genomic_DNA"/>
</dbReference>
<dbReference type="InterPro" id="IPR050249">
    <property type="entry name" value="Pseudomonas-type_ThrB"/>
</dbReference>
<dbReference type="Gene3D" id="3.90.1200.10">
    <property type="match status" value="1"/>
</dbReference>
<evidence type="ECO:0000256" key="1">
    <source>
        <dbReference type="ARBA" id="ARBA00038240"/>
    </source>
</evidence>
<name>A0ABW9U9I8_9BACL</name>
<dbReference type="Pfam" id="PF01636">
    <property type="entry name" value="APH"/>
    <property type="match status" value="1"/>
</dbReference>
<sequence>MNTIMRVKDFEEQLALLPAYWFPGQAWTIRVGAGGMNNTTRFVDVAGTSYVLRLYETHRDIDKIIFEHRILLALNKRKNQLPYRIPVPIELPDGGTVVQLDDSQGKLAALFTFTDGINPTWVNAQQLLHYGEAVGQLSAVLGTIAVDLKPVYPPYYEIENIHPRCTPDAIREFCLYPPEPFFAQREELLYIFERFSALYQAIPSLRKLPHQLVHGDINGSNMLVDEEGHITSVLDFEFITRDLRVMEIAVCLSDLIDPALPKAELKRNCAAFYQGYQQFAQLKEAEIQVLPLLIELRRLDVFIHFLGRYADGVDPQGVLIDIIQNTYDKTKWLQEHSMELVRSIQNKQLD</sequence>